<evidence type="ECO:0008006" key="7">
    <source>
        <dbReference type="Google" id="ProtNLM"/>
    </source>
</evidence>
<proteinExistence type="inferred from homology"/>
<dbReference type="GO" id="GO:0005829">
    <property type="term" value="C:cytosol"/>
    <property type="evidence" value="ECO:0007669"/>
    <property type="project" value="TreeGrafter"/>
</dbReference>
<dbReference type="InterPro" id="IPR004279">
    <property type="entry name" value="Perilipin"/>
</dbReference>
<comment type="caution">
    <text evidence="5">The sequence shown here is derived from an EMBL/GenBank/DDBJ whole genome shotgun (WGS) entry which is preliminary data.</text>
</comment>
<dbReference type="AlphaFoldDB" id="A0A814C0J6"/>
<keyword evidence="6" id="KW-1185">Reference proteome</keyword>
<organism evidence="5 6">
    <name type="scientific">Brachionus calyciflorus</name>
    <dbReference type="NCBI Taxonomy" id="104777"/>
    <lineage>
        <taxon>Eukaryota</taxon>
        <taxon>Metazoa</taxon>
        <taxon>Spiralia</taxon>
        <taxon>Gnathifera</taxon>
        <taxon>Rotifera</taxon>
        <taxon>Eurotatoria</taxon>
        <taxon>Monogononta</taxon>
        <taxon>Pseudotrocha</taxon>
        <taxon>Ploima</taxon>
        <taxon>Brachionidae</taxon>
        <taxon>Brachionus</taxon>
    </lineage>
</organism>
<comment type="similarity">
    <text evidence="2">Belongs to the perilipin family.</text>
</comment>
<dbReference type="PANTHER" id="PTHR14024:SF49">
    <property type="entry name" value="LIPID STORAGE DROPLETS SURFACE-BINDING PROTEIN 1"/>
    <property type="match status" value="1"/>
</dbReference>
<keyword evidence="3" id="KW-0551">Lipid droplet</keyword>
<dbReference type="PANTHER" id="PTHR14024">
    <property type="entry name" value="PERILIPIN"/>
    <property type="match status" value="1"/>
</dbReference>
<evidence type="ECO:0000256" key="3">
    <source>
        <dbReference type="ARBA" id="ARBA00022677"/>
    </source>
</evidence>
<evidence type="ECO:0000256" key="4">
    <source>
        <dbReference type="SAM" id="MobiDB-lite"/>
    </source>
</evidence>
<evidence type="ECO:0000256" key="1">
    <source>
        <dbReference type="ARBA" id="ARBA00004502"/>
    </source>
</evidence>
<dbReference type="GO" id="GO:0010890">
    <property type="term" value="P:positive regulation of triglyceride storage"/>
    <property type="evidence" value="ECO:0007669"/>
    <property type="project" value="TreeGrafter"/>
</dbReference>
<feature type="compositionally biased region" description="Polar residues" evidence="4">
    <location>
        <begin position="389"/>
        <end position="400"/>
    </location>
</feature>
<reference evidence="5" key="1">
    <citation type="submission" date="2021-02" db="EMBL/GenBank/DDBJ databases">
        <authorList>
            <person name="Nowell W R."/>
        </authorList>
    </citation>
    <scope>NUCLEOTIDE SEQUENCE</scope>
    <source>
        <strain evidence="5">Ploen Becks lab</strain>
    </source>
</reference>
<sequence length="520" mass="59654">MYRKHLREQQEMESKTGIKTIDRISEIPVVNSALHNVTDYYGKFKESNAILRTSFNLAELSVKTMAFAATPITSMIKKPIDSVDSYLYGKLNDLEKTYPTINKPTEQVKEQALEQAKVIYNKTVLEPIDNIKEKTTDISLSVLDACLENKYAKLFTNPLLDLTEKSLDYWLEDQEKQKLQDTSDQTTIRRLFDINNRVYNATFQQLNRLHRQFESTIDKLKTIKDFSMMGIEEAKDRIISVFTNAKQNTLVSQCANFINQNKISLHNLEELCRNRSSIILADFSQMIEKYMGLVKNFPLVFNGSKIRQNIDILMNQLKKESFGNYLSSTIEQLTAIHQALLTYTNQMFHVVYDLKLAQLFKRIPSKAKDKTNIEILIENNEEKISSEKFSLQQSLTSTPNQSLQTPLTSPPPSTTPIKTINLDELNANKITLVPDIKLLETEKLDENLSYSEELKTVEAQIPENEGTNIENEETEESDSHNQTETTEESSSEDETDDSSEEEENSQSNNDLYDSKSSLYS</sequence>
<feature type="compositionally biased region" description="Acidic residues" evidence="4">
    <location>
        <begin position="485"/>
        <end position="504"/>
    </location>
</feature>
<gene>
    <name evidence="5" type="ORF">OXX778_LOCUS13044</name>
</gene>
<protein>
    <recommendedName>
        <fullName evidence="7">Perilipin</fullName>
    </recommendedName>
</protein>
<comment type="subcellular location">
    <subcellularLocation>
        <location evidence="1">Lipid droplet</location>
    </subcellularLocation>
</comment>
<dbReference type="EMBL" id="CAJNOC010002447">
    <property type="protein sequence ID" value="CAF0933628.1"/>
    <property type="molecule type" value="Genomic_DNA"/>
</dbReference>
<evidence type="ECO:0000313" key="5">
    <source>
        <dbReference type="EMBL" id="CAF0933628.1"/>
    </source>
</evidence>
<dbReference type="GO" id="GO:0005811">
    <property type="term" value="C:lipid droplet"/>
    <property type="evidence" value="ECO:0007669"/>
    <property type="project" value="UniProtKB-SubCell"/>
</dbReference>
<feature type="region of interest" description="Disordered" evidence="4">
    <location>
        <begin position="455"/>
        <end position="520"/>
    </location>
</feature>
<feature type="region of interest" description="Disordered" evidence="4">
    <location>
        <begin position="388"/>
        <end position="419"/>
    </location>
</feature>
<accession>A0A814C0J6</accession>
<dbReference type="GO" id="GO:0019915">
    <property type="term" value="P:lipid storage"/>
    <property type="evidence" value="ECO:0007669"/>
    <property type="project" value="TreeGrafter"/>
</dbReference>
<evidence type="ECO:0000256" key="2">
    <source>
        <dbReference type="ARBA" id="ARBA00006311"/>
    </source>
</evidence>
<evidence type="ECO:0000313" key="6">
    <source>
        <dbReference type="Proteomes" id="UP000663879"/>
    </source>
</evidence>
<dbReference type="Pfam" id="PF03036">
    <property type="entry name" value="Perilipin"/>
    <property type="match status" value="1"/>
</dbReference>
<dbReference type="Proteomes" id="UP000663879">
    <property type="component" value="Unassembled WGS sequence"/>
</dbReference>
<name>A0A814C0J6_9BILA</name>
<dbReference type="OrthoDB" id="376826at2759"/>